<dbReference type="EMBL" id="CP136508">
    <property type="protein sequence ID" value="WUR12452.1"/>
    <property type="molecule type" value="Genomic_DNA"/>
</dbReference>
<keyword evidence="1" id="KW-0805">Transcription regulation</keyword>
<keyword evidence="2" id="KW-0804">Transcription</keyword>
<evidence type="ECO:0000259" key="3">
    <source>
        <dbReference type="PROSITE" id="PS01124"/>
    </source>
</evidence>
<gene>
    <name evidence="4" type="ORF">E7V67_022530</name>
</gene>
<dbReference type="Proteomes" id="UP000321323">
    <property type="component" value="Chromosome"/>
</dbReference>
<keyword evidence="5" id="KW-1185">Reference proteome</keyword>
<dbReference type="InterPro" id="IPR009594">
    <property type="entry name" value="Tscrpt_reg_HTH_AraC_N"/>
</dbReference>
<reference evidence="4 5" key="1">
    <citation type="journal article" date="2019" name="Int. J. Syst. Evol. Microbiol.">
        <title>The Draft Whole-Genome Sequence of the Antibiotic Producer Empedobacter haloabium ATCC 31962 Provides Indications for Its Taxonomic Reclassification.</title>
        <authorList>
            <person name="Miess H."/>
            <person name="Arlt P."/>
            <person name="Apel A.K."/>
            <person name="Weber T."/>
            <person name="Nieselt K."/>
            <person name="Hanssen F."/>
            <person name="Czemmel S."/>
            <person name="Nahnsen S."/>
            <person name="Gross H."/>
        </authorList>
    </citation>
    <scope>NUCLEOTIDE SEQUENCE [LARGE SCALE GENOMIC DNA]</scope>
    <source>
        <strain evidence="4 5">ATCC 31962</strain>
    </source>
</reference>
<dbReference type="PANTHER" id="PTHR43436">
    <property type="entry name" value="ARAC-FAMILY TRANSCRIPTIONAL REGULATOR"/>
    <property type="match status" value="1"/>
</dbReference>
<dbReference type="InterPro" id="IPR018060">
    <property type="entry name" value="HTH_AraC"/>
</dbReference>
<protein>
    <submittedName>
        <fullName evidence="4">AraC family transcriptional regulator</fullName>
    </submittedName>
</protein>
<name>A0ABZ1UIA5_9BURK</name>
<dbReference type="SUPFAM" id="SSF46689">
    <property type="entry name" value="Homeodomain-like"/>
    <property type="match status" value="2"/>
</dbReference>
<proteinExistence type="predicted"/>
<evidence type="ECO:0000313" key="5">
    <source>
        <dbReference type="Proteomes" id="UP000321323"/>
    </source>
</evidence>
<dbReference type="Pfam" id="PF06719">
    <property type="entry name" value="AraC_N"/>
    <property type="match status" value="1"/>
</dbReference>
<dbReference type="Pfam" id="PF12833">
    <property type="entry name" value="HTH_18"/>
    <property type="match status" value="1"/>
</dbReference>
<dbReference type="PROSITE" id="PS01124">
    <property type="entry name" value="HTH_ARAC_FAMILY_2"/>
    <property type="match status" value="1"/>
</dbReference>
<sequence length="300" mass="33160">MIERLAAVLARHATVDGTTATAQPRTYLLRCSVATEPLPVVHRPAVCFVAQGAKETMLGEHAYRYEPPQFLVVSAELPITGQILRAAPEQPYLCLRLDLDAATLAAVIQDAGQAPAVRDAVQRGLAVSTAGPELLDAVTRLAALLDAPAAQQRFLAPLAEREILYRLLLGEQGERLRQIASADSKLARINRAIAWIKSHYADTLRVDALAALASMSPSSFHEHFRTVTAMSPLQYQKQLRLQEARRLMLAQALDAATAGFKVGYESPSQFSREYARRFGLPPKREIERVREQWRAMPEFV</sequence>
<evidence type="ECO:0000313" key="4">
    <source>
        <dbReference type="EMBL" id="WUR12452.1"/>
    </source>
</evidence>
<organism evidence="4 5">
    <name type="scientific">[Empedobacter] haloabium</name>
    <dbReference type="NCBI Taxonomy" id="592317"/>
    <lineage>
        <taxon>Bacteria</taxon>
        <taxon>Pseudomonadati</taxon>
        <taxon>Pseudomonadota</taxon>
        <taxon>Betaproteobacteria</taxon>
        <taxon>Burkholderiales</taxon>
        <taxon>Oxalobacteraceae</taxon>
        <taxon>Telluria group</taxon>
        <taxon>Telluria group incertae sedis</taxon>
    </lineage>
</organism>
<dbReference type="SMART" id="SM00342">
    <property type="entry name" value="HTH_ARAC"/>
    <property type="match status" value="1"/>
</dbReference>
<evidence type="ECO:0000256" key="1">
    <source>
        <dbReference type="ARBA" id="ARBA00023015"/>
    </source>
</evidence>
<feature type="domain" description="HTH araC/xylS-type" evidence="3">
    <location>
        <begin position="190"/>
        <end position="288"/>
    </location>
</feature>
<evidence type="ECO:0000256" key="2">
    <source>
        <dbReference type="ARBA" id="ARBA00023163"/>
    </source>
</evidence>
<dbReference type="InterPro" id="IPR009057">
    <property type="entry name" value="Homeodomain-like_sf"/>
</dbReference>
<accession>A0ABZ1UIA5</accession>
<dbReference type="Gene3D" id="1.10.10.60">
    <property type="entry name" value="Homeodomain-like"/>
    <property type="match status" value="2"/>
</dbReference>
<dbReference type="PANTHER" id="PTHR43436:SF1">
    <property type="entry name" value="TRANSCRIPTIONAL REGULATORY PROTEIN"/>
    <property type="match status" value="1"/>
</dbReference>